<reference evidence="1" key="1">
    <citation type="submission" date="2021-02" db="EMBL/GenBank/DDBJ databases">
        <authorList>
            <person name="Nowell W R."/>
        </authorList>
    </citation>
    <scope>NUCLEOTIDE SEQUENCE</scope>
</reference>
<accession>A0A816H039</accession>
<keyword evidence="2" id="KW-1185">Reference proteome</keyword>
<evidence type="ECO:0000313" key="1">
    <source>
        <dbReference type="EMBL" id="CAF1680655.1"/>
    </source>
</evidence>
<name>A0A816H039_ADIRI</name>
<organism evidence="1 2">
    <name type="scientific">Adineta ricciae</name>
    <name type="common">Rotifer</name>
    <dbReference type="NCBI Taxonomy" id="249248"/>
    <lineage>
        <taxon>Eukaryota</taxon>
        <taxon>Metazoa</taxon>
        <taxon>Spiralia</taxon>
        <taxon>Gnathifera</taxon>
        <taxon>Rotifera</taxon>
        <taxon>Eurotatoria</taxon>
        <taxon>Bdelloidea</taxon>
        <taxon>Adinetida</taxon>
        <taxon>Adinetidae</taxon>
        <taxon>Adineta</taxon>
    </lineage>
</organism>
<dbReference type="AlphaFoldDB" id="A0A816H039"/>
<sequence length="530" mass="62108">CLTIDLPVRFISEYSHWKNTKTNIIEFRAVHFKDPNFLTYKPYTLNIDTGLLTTTDLTTPQVLVNQTSLLFQNLFTRYFNRLDDKAYVYMFSDYTNIHVHLSRLAIAFTYQTDTHCFVSREYSDMCIDENQCLGTLTGLKSGLLLSPMTYTHEHFKHRKLIVPFGRVYAIRRTSTIDHQNVFIQRKANMSDAQQYFVFILNDRLRIIQSNDSPSGWLYLSLLHAMTSHLLPDQYTGMTGMERAFQLLNSAGCWTDQPYDALSLNILHQIAMISPKAVYYQHMQKIDWNDDTLPYSLQHCGYYLLVKKLIETSERLNFMHFSLHTEEILTLNAENEYDERLLMKIYWDYRHSYNPVARLSAEIEIEIMETTKSEESYQALVERDSTVGNQKLIQLVNDMYHSGDVYLKDVSELTCFPLNQWLTDDYSVNTIWVGLLKLAESLKTTNVPDDIERFTILLKFLYYISSKRGIRKIYLEILYTVLHDPTLSLDSITFPTFTQYTNIQHMTVVMNSIDFHSQHSAGQRRTILEEV</sequence>
<proteinExistence type="predicted"/>
<dbReference type="EMBL" id="CAJNOR010014973">
    <property type="protein sequence ID" value="CAF1680655.1"/>
    <property type="molecule type" value="Genomic_DNA"/>
</dbReference>
<gene>
    <name evidence="1" type="ORF">XAT740_LOCUS60488</name>
</gene>
<dbReference type="Proteomes" id="UP000663828">
    <property type="component" value="Unassembled WGS sequence"/>
</dbReference>
<comment type="caution">
    <text evidence="1">The sequence shown here is derived from an EMBL/GenBank/DDBJ whole genome shotgun (WGS) entry which is preliminary data.</text>
</comment>
<feature type="non-terminal residue" evidence="1">
    <location>
        <position position="1"/>
    </location>
</feature>
<protein>
    <submittedName>
        <fullName evidence="1">Uncharacterized protein</fullName>
    </submittedName>
</protein>
<feature type="non-terminal residue" evidence="1">
    <location>
        <position position="530"/>
    </location>
</feature>
<evidence type="ECO:0000313" key="2">
    <source>
        <dbReference type="Proteomes" id="UP000663828"/>
    </source>
</evidence>